<evidence type="ECO:0000256" key="3">
    <source>
        <dbReference type="ARBA" id="ARBA00022692"/>
    </source>
</evidence>
<dbReference type="EMBL" id="JAUSRO010000013">
    <property type="protein sequence ID" value="MDP9901579.1"/>
    <property type="molecule type" value="Genomic_DNA"/>
</dbReference>
<comment type="caution">
    <text evidence="7">The sequence shown here is derived from an EMBL/GenBank/DDBJ whole genome shotgun (WGS) entry which is preliminary data.</text>
</comment>
<dbReference type="Proteomes" id="UP001226867">
    <property type="component" value="Unassembled WGS sequence"/>
</dbReference>
<keyword evidence="5 6" id="KW-0472">Membrane</keyword>
<name>A0ABT9SCD7_9BURK</name>
<evidence type="ECO:0000313" key="8">
    <source>
        <dbReference type="Proteomes" id="UP001226867"/>
    </source>
</evidence>
<evidence type="ECO:0000256" key="1">
    <source>
        <dbReference type="ARBA" id="ARBA00004651"/>
    </source>
</evidence>
<feature type="transmembrane region" description="Helical" evidence="6">
    <location>
        <begin position="180"/>
        <end position="199"/>
    </location>
</feature>
<evidence type="ECO:0000256" key="4">
    <source>
        <dbReference type="ARBA" id="ARBA00022989"/>
    </source>
</evidence>
<feature type="transmembrane region" description="Helical" evidence="6">
    <location>
        <begin position="374"/>
        <end position="391"/>
    </location>
</feature>
<dbReference type="Pfam" id="PF01943">
    <property type="entry name" value="Polysacc_synt"/>
    <property type="match status" value="1"/>
</dbReference>
<evidence type="ECO:0000313" key="7">
    <source>
        <dbReference type="EMBL" id="MDP9901579.1"/>
    </source>
</evidence>
<protein>
    <submittedName>
        <fullName evidence="7">O-antigen/teichoic acid export membrane protein</fullName>
    </submittedName>
</protein>
<evidence type="ECO:0000256" key="5">
    <source>
        <dbReference type="ARBA" id="ARBA00023136"/>
    </source>
</evidence>
<dbReference type="InterPro" id="IPR002797">
    <property type="entry name" value="Polysacc_synth"/>
</dbReference>
<dbReference type="PANTHER" id="PTHR30250:SF26">
    <property type="entry name" value="PSMA PROTEIN"/>
    <property type="match status" value="1"/>
</dbReference>
<reference evidence="7 8" key="1">
    <citation type="submission" date="2023-07" db="EMBL/GenBank/DDBJ databases">
        <title>Sorghum-associated microbial communities from plants grown in Nebraska, USA.</title>
        <authorList>
            <person name="Schachtman D."/>
        </authorList>
    </citation>
    <scope>NUCLEOTIDE SEQUENCE [LARGE SCALE GENOMIC DNA]</scope>
    <source>
        <strain evidence="7 8">DS1607</strain>
    </source>
</reference>
<feature type="transmembrane region" description="Helical" evidence="6">
    <location>
        <begin position="299"/>
        <end position="321"/>
    </location>
</feature>
<gene>
    <name evidence="7" type="ORF">J2W36_003848</name>
</gene>
<organism evidence="7 8">
    <name type="scientific">Variovorax ginsengisoli</name>
    <dbReference type="NCBI Taxonomy" id="363844"/>
    <lineage>
        <taxon>Bacteria</taxon>
        <taxon>Pseudomonadati</taxon>
        <taxon>Pseudomonadota</taxon>
        <taxon>Betaproteobacteria</taxon>
        <taxon>Burkholderiales</taxon>
        <taxon>Comamonadaceae</taxon>
        <taxon>Variovorax</taxon>
    </lineage>
</organism>
<dbReference type="RefSeq" id="WP_307691352.1">
    <property type="nucleotide sequence ID" value="NZ_JAUSRO010000013.1"/>
</dbReference>
<proteinExistence type="predicted"/>
<sequence>MSFQRNALWNLAGLGVPLVAGALLIPYLLRAMGVEAFGVLTLVWALIGYFSLFDFGLGRALTQQVAWQLATGDHRALPGRVKSGLLLALATGLLGGVVLAVFAWPLGTHVLKVSPPMREAVFHALLLAAVGVPVTTATVGLRGVLEAYEDFRDVNILRMLLGVTNFGLPALSVWCLGPSLVAIVFGLTVARLVLGLWHWQLVRRRVGLDFWRAPLRRAHVQALLSVGAWMTVSSVVSPLMVTADRFVISATLGAAIVAYYTVPSEVMARLLILPGALTGVLFPRLSALLANDRAAAQALYHRCVVAVGVAMLPLCLVAGFFAHPLLSAWLGEAFADRSAPVVSILAIGLLLNGVAFVPFAAVQAAGHAHITAKLHLLEAVFYFPMLMWALGRFGIAGAALAWTVRVGIDLALLAWAAHHWVFHESRREVASAALRHNFGSIDPQRTETP</sequence>
<evidence type="ECO:0000256" key="6">
    <source>
        <dbReference type="SAM" id="Phobius"/>
    </source>
</evidence>
<feature type="transmembrane region" description="Helical" evidence="6">
    <location>
        <begin position="220"/>
        <end position="240"/>
    </location>
</feature>
<keyword evidence="2" id="KW-1003">Cell membrane</keyword>
<keyword evidence="8" id="KW-1185">Reference proteome</keyword>
<feature type="transmembrane region" description="Helical" evidence="6">
    <location>
        <begin position="41"/>
        <end position="62"/>
    </location>
</feature>
<dbReference type="InterPro" id="IPR050833">
    <property type="entry name" value="Poly_Biosynth_Transport"/>
</dbReference>
<feature type="transmembrane region" description="Helical" evidence="6">
    <location>
        <begin position="341"/>
        <end position="362"/>
    </location>
</feature>
<feature type="transmembrane region" description="Helical" evidence="6">
    <location>
        <begin position="83"/>
        <end position="104"/>
    </location>
</feature>
<dbReference type="PANTHER" id="PTHR30250">
    <property type="entry name" value="PST FAMILY PREDICTED COLANIC ACID TRANSPORTER"/>
    <property type="match status" value="1"/>
</dbReference>
<feature type="transmembrane region" description="Helical" evidence="6">
    <location>
        <begin position="7"/>
        <end position="29"/>
    </location>
</feature>
<feature type="transmembrane region" description="Helical" evidence="6">
    <location>
        <begin position="397"/>
        <end position="417"/>
    </location>
</feature>
<accession>A0ABT9SCD7</accession>
<feature type="transmembrane region" description="Helical" evidence="6">
    <location>
        <begin position="124"/>
        <end position="144"/>
    </location>
</feature>
<comment type="subcellular location">
    <subcellularLocation>
        <location evidence="1">Cell membrane</location>
        <topology evidence="1">Multi-pass membrane protein</topology>
    </subcellularLocation>
</comment>
<feature type="transmembrane region" description="Helical" evidence="6">
    <location>
        <begin position="156"/>
        <end position="174"/>
    </location>
</feature>
<keyword evidence="4 6" id="KW-1133">Transmembrane helix</keyword>
<evidence type="ECO:0000256" key="2">
    <source>
        <dbReference type="ARBA" id="ARBA00022475"/>
    </source>
</evidence>
<keyword evidence="3 6" id="KW-0812">Transmembrane</keyword>
<dbReference type="CDD" id="cd13128">
    <property type="entry name" value="MATE_Wzx_like"/>
    <property type="match status" value="1"/>
</dbReference>